<evidence type="ECO:0000313" key="2">
    <source>
        <dbReference type="Proteomes" id="UP001236258"/>
    </source>
</evidence>
<organism evidence="1 2">
    <name type="scientific">Alkalimonas delamerensis</name>
    <dbReference type="NCBI Taxonomy" id="265981"/>
    <lineage>
        <taxon>Bacteria</taxon>
        <taxon>Pseudomonadati</taxon>
        <taxon>Pseudomonadota</taxon>
        <taxon>Gammaproteobacteria</taxon>
        <taxon>Alkalimonas</taxon>
    </lineage>
</organism>
<dbReference type="Proteomes" id="UP001236258">
    <property type="component" value="Unassembled WGS sequence"/>
</dbReference>
<dbReference type="EMBL" id="JAUZVY010000007">
    <property type="protein sequence ID" value="MDP4530265.1"/>
    <property type="molecule type" value="Genomic_DNA"/>
</dbReference>
<keyword evidence="2" id="KW-1185">Reference proteome</keyword>
<gene>
    <name evidence="1" type="ORF">Q3O59_14640</name>
</gene>
<evidence type="ECO:0000313" key="1">
    <source>
        <dbReference type="EMBL" id="MDP4530265.1"/>
    </source>
</evidence>
<proteinExistence type="predicted"/>
<protein>
    <recommendedName>
        <fullName evidence="3">PEP-CTERM protein-sorting domain-containing protein</fullName>
    </recommendedName>
</protein>
<accession>A0ABT9GTG3</accession>
<reference evidence="1 2" key="1">
    <citation type="submission" date="2023-08" db="EMBL/GenBank/DDBJ databases">
        <authorList>
            <person name="Joshi A."/>
            <person name="Thite S."/>
        </authorList>
    </citation>
    <scope>NUCLEOTIDE SEQUENCE [LARGE SCALE GENOMIC DNA]</scope>
    <source>
        <strain evidence="1 2">1E1</strain>
    </source>
</reference>
<comment type="caution">
    <text evidence="1">The sequence shown here is derived from an EMBL/GenBank/DDBJ whole genome shotgun (WGS) entry which is preliminary data.</text>
</comment>
<evidence type="ECO:0008006" key="3">
    <source>
        <dbReference type="Google" id="ProtNLM"/>
    </source>
</evidence>
<sequence length="262" mass="28918">MNKLTACFLLVFTGFKKNQSNHKGYSMKSITIALVALFSFNASANLITETFADGSSLGDWIVDRCAPSSFSIVNNELQMSINGNEQDKCGADPFYATQGMKRILSPSTFVSIDVFLDTENWLIEERLGGFWATTYNSSDAISFYPIIEYIFNGGAITAQTWNGNDGWWDQGNDLLSDNAFNTFSFEIVDGFIQYAINGTHVLTSNTGGHAYFGDVILNARNDGNDFTVRYDNLTYGTISVPETPTLIVMLTGLILLGSRRLV</sequence>
<dbReference type="RefSeq" id="WP_305946296.1">
    <property type="nucleotide sequence ID" value="NZ_JAUZVY010000007.1"/>
</dbReference>
<name>A0ABT9GTG3_9GAMM</name>